<protein>
    <submittedName>
        <fullName evidence="1">AlNc14C223G9147 protein</fullName>
    </submittedName>
</protein>
<reference evidence="1" key="1">
    <citation type="journal article" date="2011" name="PLoS Biol.">
        <title>Gene gain and loss during evolution of obligate parasitism in the white rust pathogen of Arabidopsis thaliana.</title>
        <authorList>
            <person name="Kemen E."/>
            <person name="Gardiner A."/>
            <person name="Schultz-Larsen T."/>
            <person name="Kemen A.C."/>
            <person name="Balmuth A.L."/>
            <person name="Robert-Seilaniantz A."/>
            <person name="Bailey K."/>
            <person name="Holub E."/>
            <person name="Studholme D.J."/>
            <person name="Maclean D."/>
            <person name="Jones J.D."/>
        </authorList>
    </citation>
    <scope>NUCLEOTIDE SEQUENCE</scope>
</reference>
<gene>
    <name evidence="1" type="primary">AlNc14C223G9147</name>
    <name evidence="1" type="ORF">ALNC14_102660</name>
</gene>
<evidence type="ECO:0000313" key="1">
    <source>
        <dbReference type="EMBL" id="CCA24122.1"/>
    </source>
</evidence>
<proteinExistence type="predicted"/>
<reference evidence="1" key="2">
    <citation type="submission" date="2011-02" db="EMBL/GenBank/DDBJ databases">
        <authorList>
            <person name="MacLean D."/>
        </authorList>
    </citation>
    <scope>NUCLEOTIDE SEQUENCE</scope>
</reference>
<dbReference type="HOGENOM" id="CLU_2459373_0_0_1"/>
<name>F0WS04_9STRA</name>
<dbReference type="EMBL" id="FR824268">
    <property type="protein sequence ID" value="CCA24122.1"/>
    <property type="molecule type" value="Genomic_DNA"/>
</dbReference>
<organism evidence="1">
    <name type="scientific">Albugo laibachii Nc14</name>
    <dbReference type="NCBI Taxonomy" id="890382"/>
    <lineage>
        <taxon>Eukaryota</taxon>
        <taxon>Sar</taxon>
        <taxon>Stramenopiles</taxon>
        <taxon>Oomycota</taxon>
        <taxon>Peronosporomycetes</taxon>
        <taxon>Albuginales</taxon>
        <taxon>Albuginaceae</taxon>
        <taxon>Albugo</taxon>
    </lineage>
</organism>
<accession>F0WS04</accession>
<dbReference type="AlphaFoldDB" id="F0WS04"/>
<sequence length="89" mass="10286">MRVCGAEVVIGPVILSKAYRLFRPASTLRCLTRIEQIVLRRKILVPKDLYPLALQLLIKNLCGGHYPQILHRHFGYLRDLTNPHGTFRH</sequence>